<dbReference type="Gene3D" id="3.30.420.10">
    <property type="entry name" value="Ribonuclease H-like superfamily/Ribonuclease H"/>
    <property type="match status" value="1"/>
</dbReference>
<dbReference type="Proteomes" id="UP000738126">
    <property type="component" value="Unassembled WGS sequence"/>
</dbReference>
<accession>A0ABS1EA14</accession>
<comment type="caution">
    <text evidence="2">The sequence shown here is derived from an EMBL/GenBank/DDBJ whole genome shotgun (WGS) entry which is preliminary data.</text>
</comment>
<keyword evidence="3" id="KW-1185">Reference proteome</keyword>
<organism evidence="2 3">
    <name type="scientific">Halorhodospira neutriphila</name>
    <dbReference type="NCBI Taxonomy" id="168379"/>
    <lineage>
        <taxon>Bacteria</taxon>
        <taxon>Pseudomonadati</taxon>
        <taxon>Pseudomonadota</taxon>
        <taxon>Gammaproteobacteria</taxon>
        <taxon>Chromatiales</taxon>
        <taxon>Ectothiorhodospiraceae</taxon>
        <taxon>Halorhodospira</taxon>
    </lineage>
</organism>
<protein>
    <recommendedName>
        <fullName evidence="1">Tc1-like transposase DDE domain-containing protein</fullName>
    </recommendedName>
</protein>
<dbReference type="InterPro" id="IPR036397">
    <property type="entry name" value="RNaseH_sf"/>
</dbReference>
<evidence type="ECO:0000313" key="2">
    <source>
        <dbReference type="EMBL" id="MBK1727136.1"/>
    </source>
</evidence>
<evidence type="ECO:0000313" key="3">
    <source>
        <dbReference type="Proteomes" id="UP000738126"/>
    </source>
</evidence>
<evidence type="ECO:0000259" key="1">
    <source>
        <dbReference type="Pfam" id="PF13358"/>
    </source>
</evidence>
<name>A0ABS1EA14_9GAMM</name>
<dbReference type="EMBL" id="NRSH01000103">
    <property type="protein sequence ID" value="MBK1727136.1"/>
    <property type="molecule type" value="Genomic_DNA"/>
</dbReference>
<reference evidence="2 3" key="1">
    <citation type="journal article" date="2020" name="Microorganisms">
        <title>Osmotic Adaptation and Compatible Solute Biosynthesis of Phototrophic Bacteria as Revealed from Genome Analyses.</title>
        <authorList>
            <person name="Imhoff J.F."/>
            <person name="Rahn T."/>
            <person name="Kunzel S."/>
            <person name="Keller A."/>
            <person name="Neulinger S.C."/>
        </authorList>
    </citation>
    <scope>NUCLEOTIDE SEQUENCE [LARGE SCALE GENOMIC DNA]</scope>
    <source>
        <strain evidence="2 3">DSM 15116</strain>
    </source>
</reference>
<feature type="domain" description="Tc1-like transposase DDE" evidence="1">
    <location>
        <begin position="77"/>
        <end position="210"/>
    </location>
</feature>
<sequence>MKAKRNHDTRKVDRNAMAPIRQRAVQAVHESRPVAGASCRGRCAGAALAAEVGAVVEAWERERYPEIRRQARKAGARIYFADEASLCLNYYAGTTSAPACQTLVLCDTGWHLRVNMLSAVDPRGSMRFKVHIGTVNVGVFIAFLQRLMHDAEGPVFVIVDGYPAHRAKKVQRFVASTEGRLRLFFLPPYAPHLNPDEAVWAHVKREAGKQAPGSTGEMLALARSVPHRIQRMPRLVRSFFHQPECQYILANQTGNT</sequence>
<dbReference type="InterPro" id="IPR038717">
    <property type="entry name" value="Tc1-like_DDE_dom"/>
</dbReference>
<proteinExistence type="predicted"/>
<gene>
    <name evidence="2" type="ORF">CKO13_08910</name>
</gene>
<dbReference type="Pfam" id="PF13358">
    <property type="entry name" value="DDE_3"/>
    <property type="match status" value="1"/>
</dbReference>